<evidence type="ECO:0000256" key="4">
    <source>
        <dbReference type="ARBA" id="ARBA00022989"/>
    </source>
</evidence>
<comment type="catalytic activity">
    <reaction evidence="9 10">
        <text>L-cysteinyl-[protein] + hexadecanoyl-CoA = S-hexadecanoyl-L-cysteinyl-[protein] + CoA</text>
        <dbReference type="Rhea" id="RHEA:36683"/>
        <dbReference type="Rhea" id="RHEA-COMP:10131"/>
        <dbReference type="Rhea" id="RHEA-COMP:11032"/>
        <dbReference type="ChEBI" id="CHEBI:29950"/>
        <dbReference type="ChEBI" id="CHEBI:57287"/>
        <dbReference type="ChEBI" id="CHEBI:57379"/>
        <dbReference type="ChEBI" id="CHEBI:74151"/>
        <dbReference type="EC" id="2.3.1.225"/>
    </reaction>
</comment>
<gene>
    <name evidence="12" type="primary">PFA3</name>
    <name evidence="12" type="ORF">DEBR0S1_27226G</name>
</gene>
<evidence type="ECO:0000256" key="2">
    <source>
        <dbReference type="ARBA" id="ARBA00022679"/>
    </source>
</evidence>
<dbReference type="Proteomes" id="UP000478008">
    <property type="component" value="Unassembled WGS sequence"/>
</dbReference>
<keyword evidence="4 10" id="KW-1133">Transmembrane helix</keyword>
<name>A0A7D9H0K3_DEKBR</name>
<feature type="transmembrane region" description="Helical" evidence="10">
    <location>
        <begin position="159"/>
        <end position="179"/>
    </location>
</feature>
<dbReference type="GO" id="GO:0019706">
    <property type="term" value="F:protein-cysteine S-palmitoyltransferase activity"/>
    <property type="evidence" value="ECO:0007669"/>
    <property type="project" value="UniProtKB-EC"/>
</dbReference>
<evidence type="ECO:0000313" key="12">
    <source>
        <dbReference type="EMBL" id="VUG16849.1"/>
    </source>
</evidence>
<evidence type="ECO:0000256" key="3">
    <source>
        <dbReference type="ARBA" id="ARBA00022692"/>
    </source>
</evidence>
<feature type="transmembrane region" description="Helical" evidence="10">
    <location>
        <begin position="191"/>
        <end position="216"/>
    </location>
</feature>
<comment type="domain">
    <text evidence="10">The DHHC domain is required for palmitoyltransferase activity.</text>
</comment>
<evidence type="ECO:0000256" key="9">
    <source>
        <dbReference type="ARBA" id="ARBA00048048"/>
    </source>
</evidence>
<dbReference type="InterPro" id="IPR001594">
    <property type="entry name" value="Palmitoyltrfase_DHHC"/>
</dbReference>
<keyword evidence="5 10" id="KW-0472">Membrane</keyword>
<keyword evidence="2 10" id="KW-0808">Transferase</keyword>
<sequence>MVITNFCCLIASTFPKFLCTVLLLWGYYSAIFKVDFVLVRSALLRIAIFLFVSILLILSLVLYYLVVLVRPGSPLECSLLCLPDYKDGDVISPPSFLVNNTVTVTHNGLYRFCRKCKVWKPDRCHHCSSCNKCVLRMDHHCPWFAECIGFRNHKFFVQFLGYSALFCITIAVVTGWANYRFFITETLSMDGFSFHILFAFFTSIMFGLCLLIFSIFTDYQLLKNRTTIESYESQSYRYRQNSHTLGNIFDNGSKRNWCSIMGNTFIEWLLPIRRHSIYGYNDGLRYEVNERLYRKMQEDAVIQKRLSNKLQKYKLKQSKVREDAVRPFIGNSGYIH</sequence>
<evidence type="ECO:0000259" key="11">
    <source>
        <dbReference type="Pfam" id="PF01529"/>
    </source>
</evidence>
<dbReference type="InterPro" id="IPR039859">
    <property type="entry name" value="PFA4/ZDH16/20/ERF2-like"/>
</dbReference>
<dbReference type="EC" id="2.3.1.225" evidence="10"/>
<evidence type="ECO:0000313" key="13">
    <source>
        <dbReference type="Proteomes" id="UP000478008"/>
    </source>
</evidence>
<comment type="subcellular location">
    <subcellularLocation>
        <location evidence="1">Membrane</location>
        <topology evidence="1">Multi-pass membrane protein</topology>
    </subcellularLocation>
</comment>
<keyword evidence="7" id="KW-0449">Lipoprotein</keyword>
<keyword evidence="8 10" id="KW-0012">Acyltransferase</keyword>
<keyword evidence="13" id="KW-1185">Reference proteome</keyword>
<dbReference type="GO" id="GO:0016020">
    <property type="term" value="C:membrane"/>
    <property type="evidence" value="ECO:0007669"/>
    <property type="project" value="UniProtKB-SubCell"/>
</dbReference>
<feature type="domain" description="Palmitoyltransferase DHHC" evidence="11">
    <location>
        <begin position="110"/>
        <end position="233"/>
    </location>
</feature>
<evidence type="ECO:0000256" key="8">
    <source>
        <dbReference type="ARBA" id="ARBA00023315"/>
    </source>
</evidence>
<reference evidence="12 13" key="1">
    <citation type="submission" date="2019-07" db="EMBL/GenBank/DDBJ databases">
        <authorList>
            <person name="Friedrich A."/>
            <person name="Schacherer J."/>
        </authorList>
    </citation>
    <scope>NUCLEOTIDE SEQUENCE [LARGE SCALE GENOMIC DNA]</scope>
</reference>
<dbReference type="EMBL" id="CABFWN010000001">
    <property type="protein sequence ID" value="VUG16849.1"/>
    <property type="molecule type" value="Genomic_DNA"/>
</dbReference>
<feature type="transmembrane region" description="Helical" evidence="10">
    <location>
        <begin position="42"/>
        <end position="66"/>
    </location>
</feature>
<evidence type="ECO:0000256" key="5">
    <source>
        <dbReference type="ARBA" id="ARBA00023136"/>
    </source>
</evidence>
<protein>
    <recommendedName>
        <fullName evidence="10">Palmitoyltransferase</fullName>
        <ecNumber evidence="10">2.3.1.225</ecNumber>
    </recommendedName>
</protein>
<evidence type="ECO:0000256" key="10">
    <source>
        <dbReference type="RuleBase" id="RU079119"/>
    </source>
</evidence>
<feature type="transmembrane region" description="Helical" evidence="10">
    <location>
        <begin position="7"/>
        <end position="30"/>
    </location>
</feature>
<evidence type="ECO:0000256" key="6">
    <source>
        <dbReference type="ARBA" id="ARBA00023139"/>
    </source>
</evidence>
<keyword evidence="3 10" id="KW-0812">Transmembrane</keyword>
<evidence type="ECO:0000256" key="7">
    <source>
        <dbReference type="ARBA" id="ARBA00023288"/>
    </source>
</evidence>
<dbReference type="Pfam" id="PF01529">
    <property type="entry name" value="DHHC"/>
    <property type="match status" value="1"/>
</dbReference>
<keyword evidence="6" id="KW-0564">Palmitate</keyword>
<comment type="similarity">
    <text evidence="10">Belongs to the DHHC palmitoyltransferase family.</text>
</comment>
<dbReference type="PROSITE" id="PS50216">
    <property type="entry name" value="DHHC"/>
    <property type="match status" value="1"/>
</dbReference>
<dbReference type="PANTHER" id="PTHR12246">
    <property type="entry name" value="PALMITOYLTRANSFERASE ZDHHC16"/>
    <property type="match status" value="1"/>
</dbReference>
<dbReference type="AlphaFoldDB" id="A0A7D9H0K3"/>
<evidence type="ECO:0000256" key="1">
    <source>
        <dbReference type="ARBA" id="ARBA00004141"/>
    </source>
</evidence>
<organism evidence="12 13">
    <name type="scientific">Dekkera bruxellensis</name>
    <name type="common">Brettanomyces custersii</name>
    <dbReference type="NCBI Taxonomy" id="5007"/>
    <lineage>
        <taxon>Eukaryota</taxon>
        <taxon>Fungi</taxon>
        <taxon>Dikarya</taxon>
        <taxon>Ascomycota</taxon>
        <taxon>Saccharomycotina</taxon>
        <taxon>Pichiomycetes</taxon>
        <taxon>Pichiales</taxon>
        <taxon>Pichiaceae</taxon>
        <taxon>Brettanomyces</taxon>
    </lineage>
</organism>
<proteinExistence type="inferred from homology"/>
<accession>A0A7D9H0K3</accession>